<name>A0ABR2TZ69_9ROSI</name>
<sequence length="74" mass="9025">MVLLFQEASTTFLWVWFEQWEWVAARGCGERGVVLLLFWDRTKDIVIPSGDEVRSEYRLWWTFMKWFGLEIRCC</sequence>
<proteinExistence type="predicted"/>
<evidence type="ECO:0000313" key="1">
    <source>
        <dbReference type="EMBL" id="KAK9042594.1"/>
    </source>
</evidence>
<evidence type="ECO:0000313" key="2">
    <source>
        <dbReference type="Proteomes" id="UP001396334"/>
    </source>
</evidence>
<gene>
    <name evidence="1" type="ORF">V6N11_017661</name>
</gene>
<comment type="caution">
    <text evidence="1">The sequence shown here is derived from an EMBL/GenBank/DDBJ whole genome shotgun (WGS) entry which is preliminary data.</text>
</comment>
<dbReference type="Proteomes" id="UP001396334">
    <property type="component" value="Unassembled WGS sequence"/>
</dbReference>
<accession>A0ABR2TZ69</accession>
<dbReference type="EMBL" id="JBBPBN010000004">
    <property type="protein sequence ID" value="KAK9042594.1"/>
    <property type="molecule type" value="Genomic_DNA"/>
</dbReference>
<reference evidence="1 2" key="1">
    <citation type="journal article" date="2024" name="G3 (Bethesda)">
        <title>Genome assembly of Hibiscus sabdariffa L. provides insights into metabolisms of medicinal natural products.</title>
        <authorList>
            <person name="Kim T."/>
        </authorList>
    </citation>
    <scope>NUCLEOTIDE SEQUENCE [LARGE SCALE GENOMIC DNA]</scope>
    <source>
        <strain evidence="1">TK-2024</strain>
        <tissue evidence="1">Old leaves</tissue>
    </source>
</reference>
<keyword evidence="2" id="KW-1185">Reference proteome</keyword>
<protein>
    <submittedName>
        <fullName evidence="1">Uncharacterized protein</fullName>
    </submittedName>
</protein>
<organism evidence="1 2">
    <name type="scientific">Hibiscus sabdariffa</name>
    <name type="common">roselle</name>
    <dbReference type="NCBI Taxonomy" id="183260"/>
    <lineage>
        <taxon>Eukaryota</taxon>
        <taxon>Viridiplantae</taxon>
        <taxon>Streptophyta</taxon>
        <taxon>Embryophyta</taxon>
        <taxon>Tracheophyta</taxon>
        <taxon>Spermatophyta</taxon>
        <taxon>Magnoliopsida</taxon>
        <taxon>eudicotyledons</taxon>
        <taxon>Gunneridae</taxon>
        <taxon>Pentapetalae</taxon>
        <taxon>rosids</taxon>
        <taxon>malvids</taxon>
        <taxon>Malvales</taxon>
        <taxon>Malvaceae</taxon>
        <taxon>Malvoideae</taxon>
        <taxon>Hibiscus</taxon>
    </lineage>
</organism>